<gene>
    <name evidence="3" type="ORF">DIABBA_LOCUS7997</name>
</gene>
<accession>A0A9N9T5D4</accession>
<dbReference type="SUPFAM" id="SSF50494">
    <property type="entry name" value="Trypsin-like serine proteases"/>
    <property type="match status" value="1"/>
</dbReference>
<keyword evidence="4" id="KW-1185">Reference proteome</keyword>
<dbReference type="InterPro" id="IPR043504">
    <property type="entry name" value="Peptidase_S1_PA_chymotrypsin"/>
</dbReference>
<evidence type="ECO:0000256" key="1">
    <source>
        <dbReference type="SAM" id="SignalP"/>
    </source>
</evidence>
<sequence length="400" mass="45462">MTEMFHLRIFILVSVLICCIGVLGQVEYERCITNSGHEGICIIAHQCKFAIENILKGIEMEVICNQTKHFEQIVCCLDDPIYLPKVISAPLEKDNINNRTGPRPGDIADKMCKVYSSYAYEWSLTTAFGESHRYLECEIYNNELIATPQFSKEEEFPHMVQIGYGLSSNIKWGCAGSLISENYILTATKCIRNPVHGDAKFVRAGDFRAVQRTQNEYFLQIREIAETVLPSNLSFSKNQSLLLIKVKKDFDLNRFIRPACLYTNNDIPHGKLISAGWKLKEYGGEENQQLNRVYVQPLPEDKCNDNDIANSNLRDITENNSICTKADSNGHYGNICTVDVGGPLLQFHPIYKDVKCMHDIVGVKLDDTDCENGESGINIYAKVYNYIKWIEDIVWQNVTI</sequence>
<dbReference type="PANTHER" id="PTHR24260">
    <property type="match status" value="1"/>
</dbReference>
<dbReference type="Gene3D" id="2.40.10.10">
    <property type="entry name" value="Trypsin-like serine proteases"/>
    <property type="match status" value="2"/>
</dbReference>
<dbReference type="InterPro" id="IPR009003">
    <property type="entry name" value="Peptidase_S1_PA"/>
</dbReference>
<dbReference type="SMART" id="SM00020">
    <property type="entry name" value="Tryp_SPc"/>
    <property type="match status" value="1"/>
</dbReference>
<name>A0A9N9T5D4_DIABA</name>
<dbReference type="Proteomes" id="UP001153709">
    <property type="component" value="Chromosome 5"/>
</dbReference>
<dbReference type="OrthoDB" id="6339452at2759"/>
<evidence type="ECO:0000313" key="4">
    <source>
        <dbReference type="Proteomes" id="UP001153709"/>
    </source>
</evidence>
<evidence type="ECO:0000259" key="2">
    <source>
        <dbReference type="PROSITE" id="PS50240"/>
    </source>
</evidence>
<proteinExistence type="predicted"/>
<keyword evidence="1" id="KW-0732">Signal</keyword>
<organism evidence="3 4">
    <name type="scientific">Diabrotica balteata</name>
    <name type="common">Banded cucumber beetle</name>
    <dbReference type="NCBI Taxonomy" id="107213"/>
    <lineage>
        <taxon>Eukaryota</taxon>
        <taxon>Metazoa</taxon>
        <taxon>Ecdysozoa</taxon>
        <taxon>Arthropoda</taxon>
        <taxon>Hexapoda</taxon>
        <taxon>Insecta</taxon>
        <taxon>Pterygota</taxon>
        <taxon>Neoptera</taxon>
        <taxon>Endopterygota</taxon>
        <taxon>Coleoptera</taxon>
        <taxon>Polyphaga</taxon>
        <taxon>Cucujiformia</taxon>
        <taxon>Chrysomeloidea</taxon>
        <taxon>Chrysomelidae</taxon>
        <taxon>Galerucinae</taxon>
        <taxon>Diabroticina</taxon>
        <taxon>Diabroticites</taxon>
        <taxon>Diabrotica</taxon>
    </lineage>
</organism>
<dbReference type="EMBL" id="OU898280">
    <property type="protein sequence ID" value="CAG9834716.1"/>
    <property type="molecule type" value="Genomic_DNA"/>
</dbReference>
<dbReference type="GO" id="GO:0006508">
    <property type="term" value="P:proteolysis"/>
    <property type="evidence" value="ECO:0007669"/>
    <property type="project" value="InterPro"/>
</dbReference>
<dbReference type="PROSITE" id="PS50240">
    <property type="entry name" value="TRYPSIN_DOM"/>
    <property type="match status" value="1"/>
</dbReference>
<dbReference type="InterPro" id="IPR051333">
    <property type="entry name" value="CLIP_Serine_Protease"/>
</dbReference>
<dbReference type="InterPro" id="IPR001254">
    <property type="entry name" value="Trypsin_dom"/>
</dbReference>
<protein>
    <recommendedName>
        <fullName evidence="2">Peptidase S1 domain-containing protein</fullName>
    </recommendedName>
</protein>
<dbReference type="GO" id="GO:0004252">
    <property type="term" value="F:serine-type endopeptidase activity"/>
    <property type="evidence" value="ECO:0007669"/>
    <property type="project" value="InterPro"/>
</dbReference>
<feature type="signal peptide" evidence="1">
    <location>
        <begin position="1"/>
        <end position="24"/>
    </location>
</feature>
<dbReference type="AlphaFoldDB" id="A0A9N9T5D4"/>
<dbReference type="Pfam" id="PF00089">
    <property type="entry name" value="Trypsin"/>
    <property type="match status" value="1"/>
</dbReference>
<feature type="chain" id="PRO_5040273606" description="Peptidase S1 domain-containing protein" evidence="1">
    <location>
        <begin position="25"/>
        <end position="400"/>
    </location>
</feature>
<dbReference type="PANTHER" id="PTHR24260:SF147">
    <property type="entry name" value="EG:BACR7A4.3 PROTEIN-RELATED"/>
    <property type="match status" value="1"/>
</dbReference>
<reference evidence="3" key="1">
    <citation type="submission" date="2022-01" db="EMBL/GenBank/DDBJ databases">
        <authorList>
            <person name="King R."/>
        </authorList>
    </citation>
    <scope>NUCLEOTIDE SEQUENCE</scope>
</reference>
<feature type="domain" description="Peptidase S1" evidence="2">
    <location>
        <begin position="139"/>
        <end position="395"/>
    </location>
</feature>
<evidence type="ECO:0000313" key="3">
    <source>
        <dbReference type="EMBL" id="CAG9834716.1"/>
    </source>
</evidence>